<protein>
    <submittedName>
        <fullName evidence="1">Uncharacterized protein</fullName>
    </submittedName>
</protein>
<accession>A0ABW6KH11</accession>
<reference evidence="1 2" key="1">
    <citation type="submission" date="2024-08" db="EMBL/GenBank/DDBJ databases">
        <title>Two novel Cytobacillus novel species.</title>
        <authorList>
            <person name="Liu G."/>
        </authorList>
    </citation>
    <scope>NUCLEOTIDE SEQUENCE [LARGE SCALE GENOMIC DNA]</scope>
    <source>
        <strain evidence="1 2">FJAT-54145</strain>
    </source>
</reference>
<name>A0ABW6KH11_9BACI</name>
<comment type="caution">
    <text evidence="1">The sequence shown here is derived from an EMBL/GenBank/DDBJ whole genome shotgun (WGS) entry which is preliminary data.</text>
</comment>
<dbReference type="RefSeq" id="WP_389362112.1">
    <property type="nucleotide sequence ID" value="NZ_JBIACK010000008.1"/>
</dbReference>
<proteinExistence type="predicted"/>
<dbReference type="Proteomes" id="UP001601059">
    <property type="component" value="Unassembled WGS sequence"/>
</dbReference>
<dbReference type="EMBL" id="JBIACK010000008">
    <property type="protein sequence ID" value="MFE8702150.1"/>
    <property type="molecule type" value="Genomic_DNA"/>
</dbReference>
<evidence type="ECO:0000313" key="2">
    <source>
        <dbReference type="Proteomes" id="UP001601059"/>
    </source>
</evidence>
<keyword evidence="2" id="KW-1185">Reference proteome</keyword>
<gene>
    <name evidence="1" type="ORF">ACFYKX_16245</name>
</gene>
<sequence>MYRFSIDKEDWILRFSPNIQIEQNVKQSIVASIVQMGKDLPSFSHGESFLVFNEELGALIFNIEKIPSMILTLSSIISKDRWYSQNKLIIKKYR</sequence>
<evidence type="ECO:0000313" key="1">
    <source>
        <dbReference type="EMBL" id="MFE8702150.1"/>
    </source>
</evidence>
<organism evidence="1 2">
    <name type="scientific">Cytobacillus spartinae</name>
    <dbReference type="NCBI Taxonomy" id="3299023"/>
    <lineage>
        <taxon>Bacteria</taxon>
        <taxon>Bacillati</taxon>
        <taxon>Bacillota</taxon>
        <taxon>Bacilli</taxon>
        <taxon>Bacillales</taxon>
        <taxon>Bacillaceae</taxon>
        <taxon>Cytobacillus</taxon>
    </lineage>
</organism>